<gene>
    <name evidence="5" type="ORF">F6J89_31760</name>
</gene>
<dbReference type="CDD" id="cd00093">
    <property type="entry name" value="HTH_XRE"/>
    <property type="match status" value="1"/>
</dbReference>
<dbReference type="SUPFAM" id="SSF47413">
    <property type="entry name" value="lambda repressor-like DNA-binding domains"/>
    <property type="match status" value="1"/>
</dbReference>
<organism evidence="5">
    <name type="scientific">Symploca sp. SIO1C4</name>
    <dbReference type="NCBI Taxonomy" id="2607765"/>
    <lineage>
        <taxon>Bacteria</taxon>
        <taxon>Bacillati</taxon>
        <taxon>Cyanobacteriota</taxon>
        <taxon>Cyanophyceae</taxon>
        <taxon>Coleofasciculales</taxon>
        <taxon>Coleofasciculaceae</taxon>
        <taxon>Symploca</taxon>
    </lineage>
</organism>
<reference evidence="5" key="1">
    <citation type="submission" date="2019-11" db="EMBL/GenBank/DDBJ databases">
        <title>Genomic insights into an expanded diversity of filamentous marine cyanobacteria reveals the extraordinary biosynthetic potential of Moorea and Okeania.</title>
        <authorList>
            <person name="Ferreira Leao T."/>
            <person name="Wang M."/>
            <person name="Moss N."/>
            <person name="Da Silva R."/>
            <person name="Sanders J."/>
            <person name="Nurk S."/>
            <person name="Gurevich A."/>
            <person name="Humphrey G."/>
            <person name="Reher R."/>
            <person name="Zhu Q."/>
            <person name="Belda-Ferre P."/>
            <person name="Glukhov E."/>
            <person name="Rex R."/>
            <person name="Dorrestein P.C."/>
            <person name="Knight R."/>
            <person name="Pevzner P."/>
            <person name="Gerwick W.H."/>
            <person name="Gerwick L."/>
        </authorList>
    </citation>
    <scope>NUCLEOTIDE SEQUENCE</scope>
    <source>
        <strain evidence="5">SIO1C4</strain>
    </source>
</reference>
<dbReference type="PANTHER" id="PTHR36511:SF4">
    <property type="entry name" value="ANTITOXIN MQSA"/>
    <property type="match status" value="1"/>
</dbReference>
<keyword evidence="3" id="KW-0804">Transcription</keyword>
<keyword evidence="1" id="KW-0805">Transcription regulation</keyword>
<evidence type="ECO:0000259" key="4">
    <source>
        <dbReference type="PROSITE" id="PS50943"/>
    </source>
</evidence>
<sequence length="82" mass="9429">MAIKKPLEIKQPNVGNFIRELRNESGLTQEKFAALLGVTYPTISRWENGRAKPSPLAMEKLERQVKRIGQRGQDLLEQYFSN</sequence>
<accession>A0A6B3NFY7</accession>
<dbReference type="InterPro" id="IPR052359">
    <property type="entry name" value="HTH-type_reg/antitoxin"/>
</dbReference>
<dbReference type="InterPro" id="IPR010982">
    <property type="entry name" value="Lambda_DNA-bd_dom_sf"/>
</dbReference>
<dbReference type="AlphaFoldDB" id="A0A6B3NFY7"/>
<dbReference type="GO" id="GO:0003677">
    <property type="term" value="F:DNA binding"/>
    <property type="evidence" value="ECO:0007669"/>
    <property type="project" value="UniProtKB-KW"/>
</dbReference>
<name>A0A6B3NFY7_9CYAN</name>
<keyword evidence="2" id="KW-0238">DNA-binding</keyword>
<feature type="domain" description="HTH cro/C1-type" evidence="4">
    <location>
        <begin position="18"/>
        <end position="63"/>
    </location>
</feature>
<evidence type="ECO:0000256" key="2">
    <source>
        <dbReference type="ARBA" id="ARBA00023125"/>
    </source>
</evidence>
<dbReference type="Pfam" id="PF01381">
    <property type="entry name" value="HTH_3"/>
    <property type="match status" value="1"/>
</dbReference>
<protein>
    <submittedName>
        <fullName evidence="5">Helix-turn-helix transcriptional regulator</fullName>
    </submittedName>
</protein>
<evidence type="ECO:0000313" key="5">
    <source>
        <dbReference type="EMBL" id="NER32059.1"/>
    </source>
</evidence>
<proteinExistence type="predicted"/>
<dbReference type="InterPro" id="IPR001387">
    <property type="entry name" value="Cro/C1-type_HTH"/>
</dbReference>
<dbReference type="Gene3D" id="1.10.260.40">
    <property type="entry name" value="lambda repressor-like DNA-binding domains"/>
    <property type="match status" value="1"/>
</dbReference>
<dbReference type="EMBL" id="JAAHFQ010001045">
    <property type="protein sequence ID" value="NER32059.1"/>
    <property type="molecule type" value="Genomic_DNA"/>
</dbReference>
<evidence type="ECO:0000256" key="3">
    <source>
        <dbReference type="ARBA" id="ARBA00023163"/>
    </source>
</evidence>
<dbReference type="SMART" id="SM00530">
    <property type="entry name" value="HTH_XRE"/>
    <property type="match status" value="1"/>
</dbReference>
<evidence type="ECO:0000256" key="1">
    <source>
        <dbReference type="ARBA" id="ARBA00023015"/>
    </source>
</evidence>
<dbReference type="PROSITE" id="PS50943">
    <property type="entry name" value="HTH_CROC1"/>
    <property type="match status" value="1"/>
</dbReference>
<dbReference type="PANTHER" id="PTHR36511">
    <property type="entry name" value="MERR FAMILY BACTERIAL REGULATORY PROTEIN"/>
    <property type="match status" value="1"/>
</dbReference>
<comment type="caution">
    <text evidence="5">The sequence shown here is derived from an EMBL/GenBank/DDBJ whole genome shotgun (WGS) entry which is preliminary data.</text>
</comment>